<proteinExistence type="predicted"/>
<dbReference type="PATRIC" id="fig|1292037.4.peg.6140"/>
<gene>
    <name evidence="5" type="ORF">H480_32683</name>
</gene>
<dbReference type="Gene3D" id="3.40.50.300">
    <property type="entry name" value="P-loop containing nucleotide triphosphate hydrolases"/>
    <property type="match status" value="1"/>
</dbReference>
<dbReference type="SUPFAM" id="SSF48452">
    <property type="entry name" value="TPR-like"/>
    <property type="match status" value="1"/>
</dbReference>
<keyword evidence="6" id="KW-1185">Reference proteome</keyword>
<comment type="caution">
    <text evidence="5">The sequence shown here is derived from an EMBL/GenBank/DDBJ whole genome shotgun (WGS) entry which is preliminary data.</text>
</comment>
<evidence type="ECO:0000256" key="1">
    <source>
        <dbReference type="ARBA" id="ARBA00023015"/>
    </source>
</evidence>
<evidence type="ECO:0000313" key="6">
    <source>
        <dbReference type="Proteomes" id="UP000014139"/>
    </source>
</evidence>
<dbReference type="InterPro" id="IPR002182">
    <property type="entry name" value="NB-ARC"/>
</dbReference>
<dbReference type="GO" id="GO:0006355">
    <property type="term" value="P:regulation of DNA-templated transcription"/>
    <property type="evidence" value="ECO:0007669"/>
    <property type="project" value="TreeGrafter"/>
</dbReference>
<dbReference type="GO" id="GO:0043531">
    <property type="term" value="F:ADP binding"/>
    <property type="evidence" value="ECO:0007669"/>
    <property type="project" value="InterPro"/>
</dbReference>
<dbReference type="GO" id="GO:0003677">
    <property type="term" value="F:DNA binding"/>
    <property type="evidence" value="ECO:0007669"/>
    <property type="project" value="TreeGrafter"/>
</dbReference>
<name>R1HL14_9PSEU</name>
<dbReference type="InterPro" id="IPR005158">
    <property type="entry name" value="BTAD"/>
</dbReference>
<dbReference type="eggNOG" id="COG3629">
    <property type="taxonomic scope" value="Bacteria"/>
</dbReference>
<organism evidence="5 6">
    <name type="scientific">Amycolatopsis vancoresmycina DSM 44592</name>
    <dbReference type="NCBI Taxonomy" id="1292037"/>
    <lineage>
        <taxon>Bacteria</taxon>
        <taxon>Bacillati</taxon>
        <taxon>Actinomycetota</taxon>
        <taxon>Actinomycetes</taxon>
        <taxon>Pseudonocardiales</taxon>
        <taxon>Pseudonocardiaceae</taxon>
        <taxon>Amycolatopsis</taxon>
    </lineage>
</organism>
<dbReference type="PANTHER" id="PTHR35807">
    <property type="entry name" value="TRANSCRIPTIONAL REGULATOR REDD-RELATED"/>
    <property type="match status" value="1"/>
</dbReference>
<feature type="domain" description="Bacterial transcriptional activator" evidence="4">
    <location>
        <begin position="2"/>
        <end position="58"/>
    </location>
</feature>
<dbReference type="EMBL" id="AOUO01000532">
    <property type="protein sequence ID" value="EOD64275.1"/>
    <property type="molecule type" value="Genomic_DNA"/>
</dbReference>
<keyword evidence="1" id="KW-0805">Transcription regulation</keyword>
<dbReference type="eggNOG" id="COG3903">
    <property type="taxonomic scope" value="Bacteria"/>
</dbReference>
<dbReference type="InterPro" id="IPR027417">
    <property type="entry name" value="P-loop_NTPase"/>
</dbReference>
<dbReference type="Gene3D" id="1.25.40.10">
    <property type="entry name" value="Tetratricopeptide repeat domain"/>
    <property type="match status" value="1"/>
</dbReference>
<sequence>MSRHPLREETRKLLMLALHRCGRTADALNAYEQGRRLLRDELGVDPGASLRELYERILRDDLPRRAPAKAAETAPGGRSFLPYDTAHFTGRADELRFLTGCRPAGTALSILAIDGMAGVGKTTLAVRLAHQLAHGFPAAHLFVDLHGHTAGQEPLEPGAVLERLLLDFGLAPAQIPRDTGQRAARWRAEVAERRVLVVLDNALDAGQVRPLLPGTGKAQVIITSRRRLAGLDGVTSRSLDVFPPRDAAALFTRVAGADRTAHRPDAVAEVVALCGHLPLAVGIAAWRFHNRPAWSLEDLVFRLRDPAARLAELRLGDRSVASQFEVSYRNLSAGQQRLLRVLGCTAHPGEEFDAGTAALLLDQPVPEAERLLEELFDAHLLRQRAAGRYHFHDLVQEHARTKADEPDDGLLTKFGRTTLPAVTKVECRLG</sequence>
<evidence type="ECO:0000259" key="3">
    <source>
        <dbReference type="Pfam" id="PF00931"/>
    </source>
</evidence>
<dbReference type="PRINTS" id="PR00364">
    <property type="entry name" value="DISEASERSIST"/>
</dbReference>
<dbReference type="PANTHER" id="PTHR35807:SF1">
    <property type="entry name" value="TRANSCRIPTIONAL REGULATOR REDD"/>
    <property type="match status" value="1"/>
</dbReference>
<dbReference type="Pfam" id="PF03704">
    <property type="entry name" value="BTAD"/>
    <property type="match status" value="1"/>
</dbReference>
<keyword evidence="2" id="KW-0804">Transcription</keyword>
<evidence type="ECO:0000313" key="5">
    <source>
        <dbReference type="EMBL" id="EOD64275.1"/>
    </source>
</evidence>
<accession>R1HL14</accession>
<evidence type="ECO:0000259" key="4">
    <source>
        <dbReference type="Pfam" id="PF03704"/>
    </source>
</evidence>
<dbReference type="InterPro" id="IPR051677">
    <property type="entry name" value="AfsR-DnrI-RedD_regulator"/>
</dbReference>
<dbReference type="CDD" id="cd02019">
    <property type="entry name" value="NK"/>
    <property type="match status" value="1"/>
</dbReference>
<feature type="domain" description="NB-ARC" evidence="3">
    <location>
        <begin position="108"/>
        <end position="227"/>
    </location>
</feature>
<dbReference type="Proteomes" id="UP000014139">
    <property type="component" value="Unassembled WGS sequence"/>
</dbReference>
<dbReference type="AlphaFoldDB" id="R1HL14"/>
<reference evidence="5 6" key="1">
    <citation type="submission" date="2013-02" db="EMBL/GenBank/DDBJ databases">
        <title>Draft genome sequence of Amycolatopsis vancoresmycina strain DSM 44592T.</title>
        <authorList>
            <person name="Kumar S."/>
            <person name="Kaur N."/>
            <person name="Kaur C."/>
            <person name="Raghava G.P.S."/>
            <person name="Mayilraj S."/>
        </authorList>
    </citation>
    <scope>NUCLEOTIDE SEQUENCE [LARGE SCALE GENOMIC DNA]</scope>
    <source>
        <strain evidence="5 6">DSM 44592</strain>
    </source>
</reference>
<evidence type="ECO:0000256" key="2">
    <source>
        <dbReference type="ARBA" id="ARBA00023163"/>
    </source>
</evidence>
<dbReference type="InterPro" id="IPR011990">
    <property type="entry name" value="TPR-like_helical_dom_sf"/>
</dbReference>
<protein>
    <submittedName>
        <fullName evidence="5">SARP family transcriptional regulator</fullName>
    </submittedName>
</protein>
<dbReference type="SUPFAM" id="SSF52540">
    <property type="entry name" value="P-loop containing nucleoside triphosphate hydrolases"/>
    <property type="match status" value="1"/>
</dbReference>
<dbReference type="Pfam" id="PF00931">
    <property type="entry name" value="NB-ARC"/>
    <property type="match status" value="1"/>
</dbReference>